<protein>
    <submittedName>
        <fullName evidence="4">Esterase</fullName>
    </submittedName>
</protein>
<evidence type="ECO:0000313" key="4">
    <source>
        <dbReference type="EMBL" id="AVR45416.1"/>
    </source>
</evidence>
<dbReference type="AlphaFoldDB" id="A0A2R3Z559"/>
<feature type="domain" description="BD-FAE-like" evidence="3">
    <location>
        <begin position="57"/>
        <end position="259"/>
    </location>
</feature>
<organism evidence="4 5">
    <name type="scientific">Christiangramia fulva</name>
    <dbReference type="NCBI Taxonomy" id="2126553"/>
    <lineage>
        <taxon>Bacteria</taxon>
        <taxon>Pseudomonadati</taxon>
        <taxon>Bacteroidota</taxon>
        <taxon>Flavobacteriia</taxon>
        <taxon>Flavobacteriales</taxon>
        <taxon>Flavobacteriaceae</taxon>
        <taxon>Christiangramia</taxon>
    </lineage>
</organism>
<dbReference type="Pfam" id="PF20434">
    <property type="entry name" value="BD-FAE"/>
    <property type="match status" value="1"/>
</dbReference>
<dbReference type="PANTHER" id="PTHR48081">
    <property type="entry name" value="AB HYDROLASE SUPERFAMILY PROTEIN C4A8.06C"/>
    <property type="match status" value="1"/>
</dbReference>
<keyword evidence="2" id="KW-0732">Signal</keyword>
<feature type="chain" id="PRO_5015340551" evidence="2">
    <location>
        <begin position="18"/>
        <end position="308"/>
    </location>
</feature>
<evidence type="ECO:0000256" key="2">
    <source>
        <dbReference type="SAM" id="SignalP"/>
    </source>
</evidence>
<keyword evidence="5" id="KW-1185">Reference proteome</keyword>
<dbReference type="Gene3D" id="3.40.50.1820">
    <property type="entry name" value="alpha/beta hydrolase"/>
    <property type="match status" value="1"/>
</dbReference>
<dbReference type="InterPro" id="IPR029058">
    <property type="entry name" value="AB_hydrolase_fold"/>
</dbReference>
<dbReference type="RefSeq" id="WP_107012194.1">
    <property type="nucleotide sequence ID" value="NZ_CP028136.1"/>
</dbReference>
<evidence type="ECO:0000313" key="5">
    <source>
        <dbReference type="Proteomes" id="UP000241507"/>
    </source>
</evidence>
<gene>
    <name evidence="4" type="ORF">C7S20_09105</name>
</gene>
<dbReference type="OrthoDB" id="9794725at2"/>
<dbReference type="SUPFAM" id="SSF53474">
    <property type="entry name" value="alpha/beta-Hydrolases"/>
    <property type="match status" value="1"/>
</dbReference>
<dbReference type="KEGG" id="grs:C7S20_09105"/>
<proteinExistence type="predicted"/>
<dbReference type="InterPro" id="IPR050300">
    <property type="entry name" value="GDXG_lipolytic_enzyme"/>
</dbReference>
<keyword evidence="1" id="KW-0378">Hydrolase</keyword>
<sequence length="308" mass="34785">MRSFLILLLFVSGSIFAQDKTLKLWPEKIPNSQTSSEKETQEKRGILWISKVQEPTMEVFLPVKQAATGQAVLIFPGGGYEGLAYDWEGTQIAKWLNTKGIAGIVLKYRLPNSKSVKTSYEAPLQDAKRAIRLIRSHADEWNIDQNQVGIMGFSAGGHLASTLGTHFNAEETVPQDSIRDINARPDFMILVYPVITMKKEFTHMGSRNSLLGKNPSEELVEEFSNEEQVQIDTPPTFLVHATDDDVVPVENSIQFYRALVDKNIDAEMHIYPEGGHGFALALDKGYLKTWTDRLSDWLQRQEENEDQE</sequence>
<evidence type="ECO:0000256" key="1">
    <source>
        <dbReference type="ARBA" id="ARBA00022801"/>
    </source>
</evidence>
<dbReference type="EMBL" id="CP028136">
    <property type="protein sequence ID" value="AVR45416.1"/>
    <property type="molecule type" value="Genomic_DNA"/>
</dbReference>
<dbReference type="Proteomes" id="UP000241507">
    <property type="component" value="Chromosome"/>
</dbReference>
<dbReference type="GO" id="GO:0016787">
    <property type="term" value="F:hydrolase activity"/>
    <property type="evidence" value="ECO:0007669"/>
    <property type="project" value="UniProtKB-KW"/>
</dbReference>
<dbReference type="PANTHER" id="PTHR48081:SF6">
    <property type="entry name" value="PEPTIDASE S9 PROLYL OLIGOPEPTIDASE CATALYTIC DOMAIN-CONTAINING PROTEIN"/>
    <property type="match status" value="1"/>
</dbReference>
<accession>A0A2R3Z559</accession>
<reference evidence="5" key="1">
    <citation type="submission" date="2018-03" db="EMBL/GenBank/DDBJ databases">
        <title>Gramella fulva sp. nov., isolated from a dry surface of tidal flat.</title>
        <authorList>
            <person name="Hwang S.H."/>
            <person name="Hwang W.M."/>
            <person name="Kang K."/>
            <person name="Ahn T.-Y."/>
        </authorList>
    </citation>
    <scope>NUCLEOTIDE SEQUENCE [LARGE SCALE GENOMIC DNA]</scope>
    <source>
        <strain evidence="5">SH35</strain>
    </source>
</reference>
<name>A0A2R3Z559_9FLAO</name>
<feature type="signal peptide" evidence="2">
    <location>
        <begin position="1"/>
        <end position="17"/>
    </location>
</feature>
<dbReference type="InterPro" id="IPR049492">
    <property type="entry name" value="BD-FAE-like_dom"/>
</dbReference>
<evidence type="ECO:0000259" key="3">
    <source>
        <dbReference type="Pfam" id="PF20434"/>
    </source>
</evidence>